<feature type="domain" description="Radical SAM core" evidence="1">
    <location>
        <begin position="254"/>
        <end position="486"/>
    </location>
</feature>
<reference evidence="2" key="1">
    <citation type="submission" date="2019-08" db="EMBL/GenBank/DDBJ databases">
        <authorList>
            <person name="Kucharzyk K."/>
            <person name="Murdoch R.W."/>
            <person name="Higgins S."/>
            <person name="Loffler F."/>
        </authorList>
    </citation>
    <scope>NUCLEOTIDE SEQUENCE</scope>
</reference>
<organism evidence="2">
    <name type="scientific">bioreactor metagenome</name>
    <dbReference type="NCBI Taxonomy" id="1076179"/>
    <lineage>
        <taxon>unclassified sequences</taxon>
        <taxon>metagenomes</taxon>
        <taxon>ecological metagenomes</taxon>
    </lineage>
</organism>
<accession>A0A644TJK6</accession>
<gene>
    <name evidence="2" type="ORF">SDC9_12150</name>
</gene>
<dbReference type="Pfam" id="PF04055">
    <property type="entry name" value="Radical_SAM"/>
    <property type="match status" value="1"/>
</dbReference>
<sequence>MKQTPRFIDPLKDLGHELLAIQKPARYLGGELGSNPPVAESDPRFRLALCFPDLYEIGMSNNAIRIIYNDISRHCADQVVCERVFAPAGDFEKLLAEKAIPLYTLESGIPLNQCDMLGFSIGYELLATNMLTILERGGIPLRAEDRGEGDPLVIAGGPASTNPHPFGAFLDAVYIGESEAGLYPLLKELAAMKKNGAGRVALLGHLAGFQSFWISPRHSRSLGPSKGYRKTLRAVFPDFPVSMASTAFPVPVLQPVQNHGSVEIMRGCPNGCRFCHAGYYYRPQRIKSPEIIKKEVRELVEKAGHREITLASLSSGDYPDIVGLFTQLNDKWNSRSVSFQLPSLKVDSFTLPLLAEVAQLRKSGLTFAIETPIESWQRSVNKVVGFDKVVAIIKEAKRYGFKSAKFYFMIGLPLPERGSGEGEAIVDFLSRLMAEVPIAMNVNIGTFVPKPHTAYERVGQIGEEEALQVIYMIKDRLKPLRSISISYHSPFSSTLEGLISRGDDDVGELLIEAHRRGARFEAWDDRVDRALWRQLFEDFKTGKGKDLVADCLSERGAETGLPWDDINLYVVKSFFKEEMSKSKTSTLTPACGDECDHPCGSCNDRFKIVQNFIQHESELCKERPGGDASSGDCDSLDLQSRSWSLLKGDTRIFDPMDDRRLIFSFKKIKAASLYPLHSLSDAFMRAVTMLDLPVRHSEGFNPLPKLELNQPLALGVESRDEIAALWLLKNLSESECSELFTLFNSRLPAGLELNKLRQGRKRSEGKNSIGSLYKGSMYSIAFFDPKDKALFAEFLKRLFIDYTETEAESVSLYLADSHGAERNVIKLIAAALGEEKVLSRCGIVRDCCYAEFDRQKESGGLLLFDVL</sequence>
<dbReference type="SFLD" id="SFLDG01082">
    <property type="entry name" value="B12-binding_domain_containing"/>
    <property type="match status" value="1"/>
</dbReference>
<dbReference type="CDD" id="cd01335">
    <property type="entry name" value="Radical_SAM"/>
    <property type="match status" value="1"/>
</dbReference>
<name>A0A644TJK6_9ZZZZ</name>
<proteinExistence type="predicted"/>
<dbReference type="Pfam" id="PF19864">
    <property type="entry name" value="Radical_SAM_N2"/>
    <property type="match status" value="1"/>
</dbReference>
<evidence type="ECO:0000313" key="2">
    <source>
        <dbReference type="EMBL" id="MPL66472.1"/>
    </source>
</evidence>
<dbReference type="PROSITE" id="PS51918">
    <property type="entry name" value="RADICAL_SAM"/>
    <property type="match status" value="1"/>
</dbReference>
<dbReference type="GO" id="GO:0003824">
    <property type="term" value="F:catalytic activity"/>
    <property type="evidence" value="ECO:0007669"/>
    <property type="project" value="InterPro"/>
</dbReference>
<dbReference type="InterPro" id="IPR006638">
    <property type="entry name" value="Elp3/MiaA/NifB-like_rSAM"/>
</dbReference>
<dbReference type="InterPro" id="IPR058240">
    <property type="entry name" value="rSAM_sf"/>
</dbReference>
<protein>
    <recommendedName>
        <fullName evidence="1">Radical SAM core domain-containing protein</fullName>
    </recommendedName>
</protein>
<evidence type="ECO:0000259" key="1">
    <source>
        <dbReference type="PROSITE" id="PS51918"/>
    </source>
</evidence>
<dbReference type="SUPFAM" id="SSF102114">
    <property type="entry name" value="Radical SAM enzymes"/>
    <property type="match status" value="1"/>
</dbReference>
<comment type="caution">
    <text evidence="2">The sequence shown here is derived from an EMBL/GenBank/DDBJ whole genome shotgun (WGS) entry which is preliminary data.</text>
</comment>
<dbReference type="SMART" id="SM00729">
    <property type="entry name" value="Elp3"/>
    <property type="match status" value="1"/>
</dbReference>
<dbReference type="Gene3D" id="3.80.30.20">
    <property type="entry name" value="tm_1862 like domain"/>
    <property type="match status" value="1"/>
</dbReference>
<dbReference type="SFLD" id="SFLDS00029">
    <property type="entry name" value="Radical_SAM"/>
    <property type="match status" value="1"/>
</dbReference>
<dbReference type="EMBL" id="VSSQ01000032">
    <property type="protein sequence ID" value="MPL66472.1"/>
    <property type="molecule type" value="Genomic_DNA"/>
</dbReference>
<dbReference type="InterPro" id="IPR045784">
    <property type="entry name" value="Radical_SAM_N2"/>
</dbReference>
<dbReference type="PANTHER" id="PTHR42731:SF1">
    <property type="entry name" value="RADICAL SAM DOMAIN PROTEIN"/>
    <property type="match status" value="1"/>
</dbReference>
<dbReference type="Pfam" id="PF10105">
    <property type="entry name" value="DUF2344"/>
    <property type="match status" value="1"/>
</dbReference>
<dbReference type="AlphaFoldDB" id="A0A644TJK6"/>
<dbReference type="InterPro" id="IPR007197">
    <property type="entry name" value="rSAM"/>
</dbReference>
<dbReference type="InterPro" id="IPR018768">
    <property type="entry name" value="DUF2344"/>
</dbReference>
<dbReference type="InterPro" id="IPR023404">
    <property type="entry name" value="rSAM_horseshoe"/>
</dbReference>
<dbReference type="GO" id="GO:0051536">
    <property type="term" value="F:iron-sulfur cluster binding"/>
    <property type="evidence" value="ECO:0007669"/>
    <property type="project" value="InterPro"/>
</dbReference>
<dbReference type="PANTHER" id="PTHR42731">
    <property type="entry name" value="SLL1084 PROTEIN"/>
    <property type="match status" value="1"/>
</dbReference>